<feature type="domain" description="Peptidase M12A" evidence="4">
    <location>
        <begin position="60"/>
        <end position="260"/>
    </location>
</feature>
<feature type="chain" id="PRO_5038757935" evidence="2">
    <location>
        <begin position="18"/>
        <end position="433"/>
    </location>
</feature>
<dbReference type="PANTHER" id="PTHR23282">
    <property type="entry name" value="APICAL ENDOSOMAL GLYCOPROTEIN PRECURSOR"/>
    <property type="match status" value="1"/>
</dbReference>
<dbReference type="GO" id="GO:0016020">
    <property type="term" value="C:membrane"/>
    <property type="evidence" value="ECO:0007669"/>
    <property type="project" value="InterPro"/>
</dbReference>
<dbReference type="InterPro" id="IPR013320">
    <property type="entry name" value="ConA-like_dom_sf"/>
</dbReference>
<dbReference type="InterPro" id="IPR000998">
    <property type="entry name" value="MAM_dom"/>
</dbReference>
<sequence length="433" mass="47170">MVMKLFILGCLVVWAGASSLRKHTHHSRLDGKLHFSDVILADSTSGSLVRTSNYKFHVRNVITSPSALWTNGKIPFEFDPALPAFAIVEMLAAMQEIEMSVYSGGKPCIMFVPKTNEHDYVHISFTDGPRGSANIGRAGGRQDTVINQISSRGHDDNLKILLMVIGLIPEVMRSDRNTYINIDLGNAVSTDPFRILTGQGTSTFGQSFDFESLLLEGPYTYARNSAFPVTSAKVAGKVMGQSVSLSPGDANLVQHAYNCPVDATNVVDLLGQLPVKCNFHTDICNFVQDTTDNFDWIVQTGPTTTAGTGPAADFSSGSGKFVLAEARNHHNQVARLLTPTLGAGQYCLRAQMHAFGPDVGSIRMSVKASGGVDVTINNQQGPLPSNDWFHIYLTLDSKVDFQVQFEVTMGNGDQGDIALDDIYMYYGQCIQWD</sequence>
<dbReference type="GO" id="GO:0006508">
    <property type="term" value="P:proteolysis"/>
    <property type="evidence" value="ECO:0007669"/>
    <property type="project" value="InterPro"/>
</dbReference>
<dbReference type="GO" id="GO:0008270">
    <property type="term" value="F:zinc ion binding"/>
    <property type="evidence" value="ECO:0007669"/>
    <property type="project" value="InterPro"/>
</dbReference>
<dbReference type="SUPFAM" id="SSF49899">
    <property type="entry name" value="Concanavalin A-like lectins/glucanases"/>
    <property type="match status" value="1"/>
</dbReference>
<dbReference type="Gene3D" id="2.60.120.200">
    <property type="match status" value="1"/>
</dbReference>
<dbReference type="InterPro" id="IPR024079">
    <property type="entry name" value="MetalloPept_cat_dom_sf"/>
</dbReference>
<dbReference type="Proteomes" id="UP000828390">
    <property type="component" value="Unassembled WGS sequence"/>
</dbReference>
<evidence type="ECO:0000256" key="1">
    <source>
        <dbReference type="PROSITE-ProRule" id="PRU01211"/>
    </source>
</evidence>
<dbReference type="Pfam" id="PF01400">
    <property type="entry name" value="Astacin"/>
    <property type="match status" value="1"/>
</dbReference>
<dbReference type="InterPro" id="IPR051560">
    <property type="entry name" value="MAM_domain-containing"/>
</dbReference>
<evidence type="ECO:0000259" key="4">
    <source>
        <dbReference type="PROSITE" id="PS51864"/>
    </source>
</evidence>
<reference evidence="5" key="1">
    <citation type="journal article" date="2019" name="bioRxiv">
        <title>The Genome of the Zebra Mussel, Dreissena polymorpha: A Resource for Invasive Species Research.</title>
        <authorList>
            <person name="McCartney M.A."/>
            <person name="Auch B."/>
            <person name="Kono T."/>
            <person name="Mallez S."/>
            <person name="Zhang Y."/>
            <person name="Obille A."/>
            <person name="Becker A."/>
            <person name="Abrahante J.E."/>
            <person name="Garbe J."/>
            <person name="Badalamenti J.P."/>
            <person name="Herman A."/>
            <person name="Mangelson H."/>
            <person name="Liachko I."/>
            <person name="Sullivan S."/>
            <person name="Sone E.D."/>
            <person name="Koren S."/>
            <person name="Silverstein K.A.T."/>
            <person name="Beckman K.B."/>
            <person name="Gohl D.M."/>
        </authorList>
    </citation>
    <scope>NUCLEOTIDE SEQUENCE</scope>
    <source>
        <strain evidence="5">Duluth1</strain>
        <tissue evidence="5">Whole animal</tissue>
    </source>
</reference>
<dbReference type="SUPFAM" id="SSF55486">
    <property type="entry name" value="Metalloproteases ('zincins'), catalytic domain"/>
    <property type="match status" value="1"/>
</dbReference>
<evidence type="ECO:0000313" key="6">
    <source>
        <dbReference type="Proteomes" id="UP000828390"/>
    </source>
</evidence>
<keyword evidence="6" id="KW-1185">Reference proteome</keyword>
<dbReference type="Gene3D" id="3.40.390.10">
    <property type="entry name" value="Collagenase (Catalytic Domain)"/>
    <property type="match status" value="1"/>
</dbReference>
<dbReference type="SMART" id="SM00137">
    <property type="entry name" value="MAM"/>
    <property type="match status" value="1"/>
</dbReference>
<feature type="domain" description="MAM" evidence="3">
    <location>
        <begin position="275"/>
        <end position="431"/>
    </location>
</feature>
<dbReference type="PROSITE" id="PS51864">
    <property type="entry name" value="ASTACIN"/>
    <property type="match status" value="1"/>
</dbReference>
<dbReference type="PANTHER" id="PTHR23282:SF101">
    <property type="entry name" value="MAM DOMAIN-CONTAINING PROTEIN"/>
    <property type="match status" value="1"/>
</dbReference>
<feature type="signal peptide" evidence="2">
    <location>
        <begin position="1"/>
        <end position="17"/>
    </location>
</feature>
<evidence type="ECO:0000256" key="2">
    <source>
        <dbReference type="SAM" id="SignalP"/>
    </source>
</evidence>
<proteinExistence type="predicted"/>
<dbReference type="InterPro" id="IPR001506">
    <property type="entry name" value="Peptidase_M12A"/>
</dbReference>
<dbReference type="InterPro" id="IPR006026">
    <property type="entry name" value="Peptidase_Metallo"/>
</dbReference>
<accession>A0A9D4RQ45</accession>
<gene>
    <name evidence="5" type="ORF">DPMN_000644</name>
</gene>
<dbReference type="SMART" id="SM00235">
    <property type="entry name" value="ZnMc"/>
    <property type="match status" value="1"/>
</dbReference>
<comment type="caution">
    <text evidence="5">The sequence shown here is derived from an EMBL/GenBank/DDBJ whole genome shotgun (WGS) entry which is preliminary data.</text>
</comment>
<dbReference type="CDD" id="cd06263">
    <property type="entry name" value="MAM"/>
    <property type="match status" value="1"/>
</dbReference>
<dbReference type="EMBL" id="JAIWYP010000001">
    <property type="protein sequence ID" value="KAH3876794.1"/>
    <property type="molecule type" value="Genomic_DNA"/>
</dbReference>
<dbReference type="Pfam" id="PF00629">
    <property type="entry name" value="MAM"/>
    <property type="match status" value="1"/>
</dbReference>
<evidence type="ECO:0000313" key="5">
    <source>
        <dbReference type="EMBL" id="KAH3876794.1"/>
    </source>
</evidence>
<organism evidence="5 6">
    <name type="scientific">Dreissena polymorpha</name>
    <name type="common">Zebra mussel</name>
    <name type="synonym">Mytilus polymorpha</name>
    <dbReference type="NCBI Taxonomy" id="45954"/>
    <lineage>
        <taxon>Eukaryota</taxon>
        <taxon>Metazoa</taxon>
        <taxon>Spiralia</taxon>
        <taxon>Lophotrochozoa</taxon>
        <taxon>Mollusca</taxon>
        <taxon>Bivalvia</taxon>
        <taxon>Autobranchia</taxon>
        <taxon>Heteroconchia</taxon>
        <taxon>Euheterodonta</taxon>
        <taxon>Imparidentia</taxon>
        <taxon>Neoheterodontei</taxon>
        <taxon>Myida</taxon>
        <taxon>Dreissenoidea</taxon>
        <taxon>Dreissenidae</taxon>
        <taxon>Dreissena</taxon>
    </lineage>
</organism>
<keyword evidence="2" id="KW-0732">Signal</keyword>
<name>A0A9D4RQ45_DREPO</name>
<dbReference type="PROSITE" id="PS50060">
    <property type="entry name" value="MAM_2"/>
    <property type="match status" value="1"/>
</dbReference>
<dbReference type="AlphaFoldDB" id="A0A9D4RQ45"/>
<comment type="caution">
    <text evidence="1">Lacks conserved residue(s) required for the propagation of feature annotation.</text>
</comment>
<dbReference type="OrthoDB" id="291007at2759"/>
<evidence type="ECO:0000259" key="3">
    <source>
        <dbReference type="PROSITE" id="PS50060"/>
    </source>
</evidence>
<reference evidence="5" key="2">
    <citation type="submission" date="2020-11" db="EMBL/GenBank/DDBJ databases">
        <authorList>
            <person name="McCartney M.A."/>
            <person name="Auch B."/>
            <person name="Kono T."/>
            <person name="Mallez S."/>
            <person name="Becker A."/>
            <person name="Gohl D.M."/>
            <person name="Silverstein K.A.T."/>
            <person name="Koren S."/>
            <person name="Bechman K.B."/>
            <person name="Herman A."/>
            <person name="Abrahante J.E."/>
            <person name="Garbe J."/>
        </authorList>
    </citation>
    <scope>NUCLEOTIDE SEQUENCE</scope>
    <source>
        <strain evidence="5">Duluth1</strain>
        <tissue evidence="5">Whole animal</tissue>
    </source>
</reference>
<protein>
    <submittedName>
        <fullName evidence="5">Uncharacterized protein</fullName>
    </submittedName>
</protein>
<dbReference type="GO" id="GO:0004222">
    <property type="term" value="F:metalloendopeptidase activity"/>
    <property type="evidence" value="ECO:0007669"/>
    <property type="project" value="InterPro"/>
</dbReference>